<dbReference type="InterPro" id="IPR008302">
    <property type="entry name" value="NamZ"/>
</dbReference>
<feature type="domain" description="Peptidoglycan beta-N-acetylmuramidase NamZ C-terminal" evidence="2">
    <location>
        <begin position="109"/>
        <end position="247"/>
    </location>
</feature>
<evidence type="ECO:0000259" key="2">
    <source>
        <dbReference type="Pfam" id="PF20732"/>
    </source>
</evidence>
<dbReference type="PANTHER" id="PTHR42915:SF1">
    <property type="entry name" value="PEPTIDOGLYCAN BETA-N-ACETYLMURAMIDASE NAMZ"/>
    <property type="match status" value="1"/>
</dbReference>
<dbReference type="GO" id="GO:0033922">
    <property type="term" value="F:peptidoglycan beta-N-acetylmuramidase activity"/>
    <property type="evidence" value="ECO:0007669"/>
    <property type="project" value="InterPro"/>
</dbReference>
<feature type="domain" description="Peptidoglycan beta-N-acetylmuramidase NamZ N-terminal" evidence="1">
    <location>
        <begin position="1"/>
        <end position="103"/>
    </location>
</feature>
<dbReference type="PANTHER" id="PTHR42915">
    <property type="entry name" value="HYPOTHETICAL 460 KDA PROTEIN IN FEUA-SIGW INTERGENIC REGION [PRECURSOR]"/>
    <property type="match status" value="1"/>
</dbReference>
<organism evidence="3">
    <name type="scientific">Mariniphaga anaerophila</name>
    <dbReference type="NCBI Taxonomy" id="1484053"/>
    <lineage>
        <taxon>Bacteria</taxon>
        <taxon>Pseudomonadati</taxon>
        <taxon>Bacteroidota</taxon>
        <taxon>Bacteroidia</taxon>
        <taxon>Marinilabiliales</taxon>
        <taxon>Prolixibacteraceae</taxon>
        <taxon>Mariniphaga</taxon>
    </lineage>
</organism>
<feature type="non-terminal residue" evidence="3">
    <location>
        <position position="1"/>
    </location>
</feature>
<dbReference type="Proteomes" id="UP000886047">
    <property type="component" value="Unassembled WGS sequence"/>
</dbReference>
<dbReference type="Gene3D" id="3.40.50.12170">
    <property type="entry name" value="Uncharacterised protein PF07075, DUF1343"/>
    <property type="match status" value="1"/>
</dbReference>
<evidence type="ECO:0000313" key="3">
    <source>
        <dbReference type="EMBL" id="HDR49993.1"/>
    </source>
</evidence>
<dbReference type="EMBL" id="DSDK01000001">
    <property type="protein sequence ID" value="HDR49993.1"/>
    <property type="molecule type" value="Genomic_DNA"/>
</dbReference>
<dbReference type="Pfam" id="PF07075">
    <property type="entry name" value="NamZ_N"/>
    <property type="match status" value="1"/>
</dbReference>
<protein>
    <submittedName>
        <fullName evidence="3">DUF1343 domain-containing protein</fullName>
    </submittedName>
</protein>
<evidence type="ECO:0000259" key="1">
    <source>
        <dbReference type="Pfam" id="PF07075"/>
    </source>
</evidence>
<dbReference type="Gene3D" id="3.90.1150.140">
    <property type="match status" value="1"/>
</dbReference>
<name>A0A831LI02_9BACT</name>
<dbReference type="AlphaFoldDB" id="A0A831LI02"/>
<sequence length="251" mass="28307">STLHLVMEACAENRKPLIVFDRPNPNGDYVAGPILEPGFESFVGMHPIPVVHGCTVGELAQMINGENWLGKGKKCELTVIPAENYTHQTAYSLPVPPSPNLPNDLAVRLYPSLCFFEATSVSVGRGTDFPFQVLGGLKPELGEFQFTPRSIPTAAVSPLNEGKVCYGIDLRELSEVPPFTLKFFMDFYKKYENEKEFLTRERWLNLLAGTDKLISQIRQGLSGKEIEESWQPGLQQYKQMRKKYLLYPDFE</sequence>
<comment type="caution">
    <text evidence="3">The sequence shown here is derived from an EMBL/GenBank/DDBJ whole genome shotgun (WGS) entry which is preliminary data.</text>
</comment>
<gene>
    <name evidence="3" type="ORF">ENN90_00005</name>
</gene>
<dbReference type="Pfam" id="PF20732">
    <property type="entry name" value="NamZ_C"/>
    <property type="match status" value="1"/>
</dbReference>
<dbReference type="InterPro" id="IPR048502">
    <property type="entry name" value="NamZ_N"/>
</dbReference>
<proteinExistence type="predicted"/>
<accession>A0A831LI02</accession>
<dbReference type="InterPro" id="IPR048503">
    <property type="entry name" value="NamZ_C"/>
</dbReference>
<reference evidence="3" key="1">
    <citation type="journal article" date="2020" name="mSystems">
        <title>Genome- and Community-Level Interaction Insights into Carbon Utilization and Element Cycling Functions of Hydrothermarchaeota in Hydrothermal Sediment.</title>
        <authorList>
            <person name="Zhou Z."/>
            <person name="Liu Y."/>
            <person name="Xu W."/>
            <person name="Pan J."/>
            <person name="Luo Z.H."/>
            <person name="Li M."/>
        </authorList>
    </citation>
    <scope>NUCLEOTIDE SEQUENCE [LARGE SCALE GENOMIC DNA]</scope>
    <source>
        <strain evidence="3">SpSt-1217</strain>
    </source>
</reference>